<evidence type="ECO:0000313" key="11">
    <source>
        <dbReference type="EMBL" id="AXI99370.1"/>
    </source>
</evidence>
<dbReference type="EMBL" id="CP027806">
    <property type="protein sequence ID" value="AXI99370.1"/>
    <property type="molecule type" value="Genomic_DNA"/>
</dbReference>
<dbReference type="InterPro" id="IPR036942">
    <property type="entry name" value="Beta-barrel_TonB_sf"/>
</dbReference>
<keyword evidence="12" id="KW-1185">Reference proteome</keyword>
<accession>A0A345UFW9</accession>
<feature type="domain" description="TonB-dependent receptor-like beta-barrel" evidence="10">
    <location>
        <begin position="348"/>
        <end position="735"/>
    </location>
</feature>
<evidence type="ECO:0000256" key="1">
    <source>
        <dbReference type="ARBA" id="ARBA00004571"/>
    </source>
</evidence>
<dbReference type="GO" id="GO:0015344">
    <property type="term" value="F:siderophore uptake transmembrane transporter activity"/>
    <property type="evidence" value="ECO:0007669"/>
    <property type="project" value="TreeGrafter"/>
</dbReference>
<dbReference type="Gene3D" id="2.170.130.10">
    <property type="entry name" value="TonB-dependent receptor, plug domain"/>
    <property type="match status" value="1"/>
</dbReference>
<evidence type="ECO:0000313" key="12">
    <source>
        <dbReference type="Proteomes" id="UP000254808"/>
    </source>
</evidence>
<keyword evidence="8" id="KW-0675">Receptor</keyword>
<dbReference type="InterPro" id="IPR037066">
    <property type="entry name" value="Plug_dom_sf"/>
</dbReference>
<dbReference type="Pfam" id="PF00593">
    <property type="entry name" value="TonB_dep_Rec_b-barrel"/>
    <property type="match status" value="1"/>
</dbReference>
<reference evidence="11 12" key="1">
    <citation type="submission" date="2018-03" db="EMBL/GenBank/DDBJ databases">
        <title>Phenotypic and genomic properties of Cyclonatronum proteinivorum gen. nov., sp. nov., a haloalkaliphilic bacteroidete from soda lakes possessing Na+-translocating rhodopsin.</title>
        <authorList>
            <person name="Toshchakov S.V."/>
            <person name="Korzhenkov A."/>
            <person name="Samarov N.I."/>
            <person name="Kublanov I.V."/>
            <person name="Muntyan M.S."/>
            <person name="Sorokin D.Y."/>
        </authorList>
    </citation>
    <scope>NUCLEOTIDE SEQUENCE [LARGE SCALE GENOMIC DNA]</scope>
    <source>
        <strain evidence="11 12">Omega</strain>
    </source>
</reference>
<gene>
    <name evidence="11" type="ORF">CYPRO_0082</name>
</gene>
<evidence type="ECO:0000256" key="4">
    <source>
        <dbReference type="ARBA" id="ARBA00022692"/>
    </source>
</evidence>
<dbReference type="Proteomes" id="UP000254808">
    <property type="component" value="Chromosome"/>
</dbReference>
<evidence type="ECO:0000256" key="7">
    <source>
        <dbReference type="ARBA" id="ARBA00023136"/>
    </source>
</evidence>
<proteinExistence type="predicted"/>
<evidence type="ECO:0000256" key="2">
    <source>
        <dbReference type="ARBA" id="ARBA00022448"/>
    </source>
</evidence>
<dbReference type="Gene3D" id="2.60.40.1120">
    <property type="entry name" value="Carboxypeptidase-like, regulatory domain"/>
    <property type="match status" value="1"/>
</dbReference>
<dbReference type="KEGG" id="cprv:CYPRO_0082"/>
<dbReference type="RefSeq" id="WP_114982614.1">
    <property type="nucleotide sequence ID" value="NZ_CP027806.1"/>
</dbReference>
<sequence length="808" mass="89455">MHFTFDTYTFFLRHLLINKRLNCLWLLLCFLGMMMSLPYPAQGINSAKLPYATAPFSDDDRQPGLIRGVITDQQTGETLIGVNILLEGTTTGTSSAADGSYRLEALPPGIYALRFSYVGYETFVRTDVIVRPGRATQLDISLQESAFDAEAITVQAGYFQRRNDQPVSSVSFNPEEIRRAPGGGQEVLRIVALLPSVASVGDTRQDILVRGGSVLENTYIVDNIPMPGIQHFRQQGGQSNGPIGIINTDLVADLSFQGGAFGASYGEALSSVTNITYREGSRNGLEGDVNFNMAGAGGTLEHGLAEGRGSLLLSARRSYLDLIADAINAGGAPRYSDAQLKAVYDLNDANRLSLINIYGSSQFRSRAGDAIDAGLDEIASVRNWQNTLGANLRTLWGTGFFTNTSLSWSVTGDETRTFRLREAEAGDLFLEDPEFALNAEAQLFALRSVSYRQLGRRAGIEFGTDVRHERTQFDYTLAQGFDRAGNVVPAFRRDTAVNGTLAAGFATLQLRPLSRLSVNAGLRADYTSYNSRTDWSPRASLRYALSSRWSASAGWGLYHQANPRFLLSQSGTNRTLANPRAMHWVAGLAYQITPETLITLEGYYKGYSRMPQLPGTTQNSDPGFVFDRAGSWLPELVSEGKGYARGVELLLQKKMADGFYGAVSASFFRTRYQDYRGNWQDRDFDIRYLFSVNGGWRPNNNYELSVRWSLQGGGPRTPFDETASATLGSGVLDMSRFNELRRPAFHALYVRADRRYFFRSTNLVTFIEIWNAYNRSNPDSYAWSSITNQETRINQFSILPVGGVSFEF</sequence>
<evidence type="ECO:0000259" key="10">
    <source>
        <dbReference type="Pfam" id="PF00593"/>
    </source>
</evidence>
<dbReference type="InterPro" id="IPR000531">
    <property type="entry name" value="Beta-barrel_TonB"/>
</dbReference>
<keyword evidence="7" id="KW-0472">Membrane</keyword>
<keyword evidence="9" id="KW-0998">Cell outer membrane</keyword>
<comment type="subcellular location">
    <subcellularLocation>
        <location evidence="1">Cell outer membrane</location>
        <topology evidence="1">Multi-pass membrane protein</topology>
    </subcellularLocation>
</comment>
<dbReference type="GO" id="GO:0009279">
    <property type="term" value="C:cell outer membrane"/>
    <property type="evidence" value="ECO:0007669"/>
    <property type="project" value="UniProtKB-SubCell"/>
</dbReference>
<evidence type="ECO:0000256" key="6">
    <source>
        <dbReference type="ARBA" id="ARBA00023077"/>
    </source>
</evidence>
<dbReference type="AlphaFoldDB" id="A0A345UFW9"/>
<evidence type="ECO:0000256" key="3">
    <source>
        <dbReference type="ARBA" id="ARBA00022452"/>
    </source>
</evidence>
<evidence type="ECO:0000256" key="5">
    <source>
        <dbReference type="ARBA" id="ARBA00022729"/>
    </source>
</evidence>
<keyword evidence="2" id="KW-0813">Transport</keyword>
<dbReference type="PANTHER" id="PTHR30069:SF29">
    <property type="entry name" value="HEMOGLOBIN AND HEMOGLOBIN-HAPTOGLOBIN-BINDING PROTEIN 1-RELATED"/>
    <property type="match status" value="1"/>
</dbReference>
<protein>
    <submittedName>
        <fullName evidence="11">Outer membrane transport energization protein TonB</fullName>
    </submittedName>
</protein>
<dbReference type="InterPro" id="IPR039426">
    <property type="entry name" value="TonB-dep_rcpt-like"/>
</dbReference>
<dbReference type="SUPFAM" id="SSF56935">
    <property type="entry name" value="Porins"/>
    <property type="match status" value="1"/>
</dbReference>
<dbReference type="Pfam" id="PF13620">
    <property type="entry name" value="CarboxypepD_reg"/>
    <property type="match status" value="1"/>
</dbReference>
<keyword evidence="4" id="KW-0812">Transmembrane</keyword>
<organism evidence="11 12">
    <name type="scientific">Cyclonatronum proteinivorum</name>
    <dbReference type="NCBI Taxonomy" id="1457365"/>
    <lineage>
        <taxon>Bacteria</taxon>
        <taxon>Pseudomonadati</taxon>
        <taxon>Balneolota</taxon>
        <taxon>Balneolia</taxon>
        <taxon>Balneolales</taxon>
        <taxon>Cyclonatronaceae</taxon>
        <taxon>Cyclonatronum</taxon>
    </lineage>
</organism>
<dbReference type="PANTHER" id="PTHR30069">
    <property type="entry name" value="TONB-DEPENDENT OUTER MEMBRANE RECEPTOR"/>
    <property type="match status" value="1"/>
</dbReference>
<dbReference type="Gene3D" id="2.40.170.20">
    <property type="entry name" value="TonB-dependent receptor, beta-barrel domain"/>
    <property type="match status" value="1"/>
</dbReference>
<keyword evidence="3" id="KW-1134">Transmembrane beta strand</keyword>
<keyword evidence="6" id="KW-0798">TonB box</keyword>
<dbReference type="OrthoDB" id="9804995at2"/>
<name>A0A345UFW9_9BACT</name>
<dbReference type="InterPro" id="IPR008969">
    <property type="entry name" value="CarboxyPept-like_regulatory"/>
</dbReference>
<keyword evidence="5" id="KW-0732">Signal</keyword>
<dbReference type="GO" id="GO:0044718">
    <property type="term" value="P:siderophore transmembrane transport"/>
    <property type="evidence" value="ECO:0007669"/>
    <property type="project" value="TreeGrafter"/>
</dbReference>
<evidence type="ECO:0000256" key="9">
    <source>
        <dbReference type="ARBA" id="ARBA00023237"/>
    </source>
</evidence>
<dbReference type="SUPFAM" id="SSF49464">
    <property type="entry name" value="Carboxypeptidase regulatory domain-like"/>
    <property type="match status" value="1"/>
</dbReference>
<evidence type="ECO:0000256" key="8">
    <source>
        <dbReference type="ARBA" id="ARBA00023170"/>
    </source>
</evidence>